<evidence type="ECO:0000313" key="6">
    <source>
        <dbReference type="EMBL" id="RZC29990.1"/>
    </source>
</evidence>
<dbReference type="Gramene" id="XM_028383104.1">
    <property type="protein sequence ID" value="XP_028238905.1"/>
    <property type="gene ID" value="LOC114417992"/>
</dbReference>
<dbReference type="InterPro" id="IPR037293">
    <property type="entry name" value="Gal_Oxidase_central_sf"/>
</dbReference>
<dbReference type="Gene3D" id="2.130.10.80">
    <property type="entry name" value="Galactose oxidase/kelch, beta-propeller"/>
    <property type="match status" value="1"/>
</dbReference>
<dbReference type="SUPFAM" id="SSF81296">
    <property type="entry name" value="E set domains"/>
    <property type="match status" value="1"/>
</dbReference>
<dbReference type="CDD" id="cd02851">
    <property type="entry name" value="E_set_GO_C"/>
    <property type="match status" value="1"/>
</dbReference>
<feature type="domain" description="Galactose oxidase-like Early set" evidence="4">
    <location>
        <begin position="492"/>
        <end position="599"/>
    </location>
</feature>
<keyword evidence="1 2" id="KW-0732">Signal</keyword>
<dbReference type="PANTHER" id="PTHR32208">
    <property type="entry name" value="SECRETED PROTEIN-RELATED"/>
    <property type="match status" value="1"/>
</dbReference>
<dbReference type="InterPro" id="IPR013783">
    <property type="entry name" value="Ig-like_fold"/>
</dbReference>
<reference evidence="5" key="1">
    <citation type="submission" date="2014-07" db="EMBL/GenBank/DDBJ databases">
        <title>Identification of a novel salt tolerance gene in wild soybean by whole-genome sequencing.</title>
        <authorList>
            <person name="Lam H.-M."/>
            <person name="Qi X."/>
            <person name="Li M.-W."/>
            <person name="Liu X."/>
            <person name="Xie M."/>
            <person name="Ni M."/>
            <person name="Xu X."/>
        </authorList>
    </citation>
    <scope>NUCLEOTIDE SEQUENCE [LARGE SCALE GENOMIC DNA]</scope>
    <source>
        <tissue evidence="5">Root</tissue>
    </source>
</reference>
<dbReference type="InterPro" id="IPR014756">
    <property type="entry name" value="Ig_E-set"/>
</dbReference>
<organism evidence="5">
    <name type="scientific">Glycine soja</name>
    <name type="common">Wild soybean</name>
    <dbReference type="NCBI Taxonomy" id="3848"/>
    <lineage>
        <taxon>Eukaryota</taxon>
        <taxon>Viridiplantae</taxon>
        <taxon>Streptophyta</taxon>
        <taxon>Embryophyta</taxon>
        <taxon>Tracheophyta</taxon>
        <taxon>Spermatophyta</taxon>
        <taxon>Magnoliopsida</taxon>
        <taxon>eudicotyledons</taxon>
        <taxon>Gunneridae</taxon>
        <taxon>Pentapetalae</taxon>
        <taxon>rosids</taxon>
        <taxon>fabids</taxon>
        <taxon>Fabales</taxon>
        <taxon>Fabaceae</taxon>
        <taxon>Papilionoideae</taxon>
        <taxon>50 kb inversion clade</taxon>
        <taxon>NPAAA clade</taxon>
        <taxon>indigoferoid/millettioid clade</taxon>
        <taxon>Phaseoleae</taxon>
        <taxon>Glycine</taxon>
        <taxon>Glycine subgen. Soja</taxon>
    </lineage>
</organism>
<reference evidence="6 7" key="2">
    <citation type="submission" date="2018-09" db="EMBL/GenBank/DDBJ databases">
        <title>A high-quality reference genome of wild soybean provides a powerful tool to mine soybean genomes.</title>
        <authorList>
            <person name="Xie M."/>
            <person name="Chung C.Y.L."/>
            <person name="Li M.-W."/>
            <person name="Wong F.-L."/>
            <person name="Chan T.-F."/>
            <person name="Lam H.-M."/>
        </authorList>
    </citation>
    <scope>NUCLEOTIDE SEQUENCE [LARGE SCALE GENOMIC DNA]</scope>
    <source>
        <strain evidence="7">cv. W05</strain>
        <tissue evidence="6">Hypocotyl of etiolated seedlings</tissue>
    </source>
</reference>
<evidence type="ECO:0000259" key="3">
    <source>
        <dbReference type="Pfam" id="PF07250"/>
    </source>
</evidence>
<dbReference type="Pfam" id="PF07250">
    <property type="entry name" value="Glyoxal_oxid_N"/>
    <property type="match status" value="1"/>
</dbReference>
<dbReference type="Pfam" id="PF09118">
    <property type="entry name" value="GO-like_E_set"/>
    <property type="match status" value="1"/>
</dbReference>
<evidence type="ECO:0000313" key="5">
    <source>
        <dbReference type="EMBL" id="KHN13139.1"/>
    </source>
</evidence>
<keyword evidence="5" id="KW-0808">Transferase</keyword>
<dbReference type="SUPFAM" id="SSF50965">
    <property type="entry name" value="Galactose oxidase, central domain"/>
    <property type="match status" value="1"/>
</dbReference>
<dbReference type="Proteomes" id="UP000053555">
    <property type="component" value="Unassembled WGS sequence"/>
</dbReference>
<evidence type="ECO:0000259" key="4">
    <source>
        <dbReference type="Pfam" id="PF09118"/>
    </source>
</evidence>
<dbReference type="InterPro" id="IPR009880">
    <property type="entry name" value="Glyoxal_oxidase_N"/>
</dbReference>
<dbReference type="GO" id="GO:0004364">
    <property type="term" value="F:glutathione transferase activity"/>
    <property type="evidence" value="ECO:0007669"/>
    <property type="project" value="UniProtKB-EC"/>
</dbReference>
<feature type="chain" id="PRO_5040562774" evidence="2">
    <location>
        <begin position="21"/>
        <end position="600"/>
    </location>
</feature>
<feature type="domain" description="Glyoxal oxidase N-terminal" evidence="3">
    <location>
        <begin position="87"/>
        <end position="483"/>
    </location>
</feature>
<dbReference type="SMR" id="A0A0B2PZM8"/>
<dbReference type="Gene3D" id="2.60.40.10">
    <property type="entry name" value="Immunoglobulins"/>
    <property type="match status" value="1"/>
</dbReference>
<dbReference type="PANTHER" id="PTHR32208:SF93">
    <property type="entry name" value="ALDEHYDE OXIDASE GLOX1"/>
    <property type="match status" value="1"/>
</dbReference>
<dbReference type="Proteomes" id="UP000289340">
    <property type="component" value="Chromosome 1"/>
</dbReference>
<accession>A0A0B2PZM8</accession>
<sequence>MAPLNKVLLLLTLLFLAVDAKYKNKKDKKNSVFHKIPKFPKFPVPIIGGDQKVVVDGGNNAIAKPDFETNNLGHWELINKQSGVSAMQINLMPNNKMLVYDATVYRTSRLPYPKGMPCVQWVDDNLKQSKEDCFAHSMEYDIETNQVRALTVKTDPWCSCGGLTPDGTLVVAGGFADGGKTSRYYGGQPDCQDCDWREYPNKLQEPRWYATQAILANGEYIVIGGRRSFSYEFFPKEGQPSDKPIFFPFLYETSDIDENNLYPFVHLSSDGNLFIFANNRSLLLNPTTNKVVRTYPVLPGGSRNYPASGMSSILPIKLDGTELSSASIKVEVLVCGGNSHDSFILAETEKIFKPAIKDCSRMVITDPDPKWDSEEMPSGRTMGDSLVLPNGQILFINGAQKGTAAWWDADEPNFTPVLYFSEKPKGQRFKVLKPSQIARMYHSTSAVLPSGKIWVGGSNTHDTYKDKDRFPTETRIEAFSPPYLDPKLDKYRPQIVEESSEKKLMYGKNFETQFKLQDTNQKLTKQDIKVSMYFPPFTTHGYSMNQRLLFLKTFIAQNSEGTYKVTSKAPTFREVAPPGYYLLFIVHRGVPSKGMWVQIG</sequence>
<feature type="signal peptide" evidence="2">
    <location>
        <begin position="1"/>
        <end position="20"/>
    </location>
</feature>
<dbReference type="EMBL" id="QZWG01000001">
    <property type="protein sequence ID" value="RZC29990.1"/>
    <property type="molecule type" value="Genomic_DNA"/>
</dbReference>
<name>A0A0B2PZM8_GLYSO</name>
<dbReference type="AlphaFoldDB" id="A0A0B2PZM8"/>
<protein>
    <submittedName>
        <fullName evidence="6">Aldehyde oxidase GLOX1</fullName>
    </submittedName>
    <submittedName>
        <fullName evidence="5">Galactose oxidase</fullName>
        <ecNumber evidence="5">2.5.1.18</ecNumber>
    </submittedName>
</protein>
<evidence type="ECO:0000256" key="2">
    <source>
        <dbReference type="SAM" id="SignalP"/>
    </source>
</evidence>
<dbReference type="EC" id="2.5.1.18" evidence="5"/>
<dbReference type="InterPro" id="IPR015202">
    <property type="entry name" value="GO-like_E_set"/>
</dbReference>
<gene>
    <name evidence="6" type="ORF">D0Y65_001557</name>
    <name evidence="5" type="ORF">glysoja_045776</name>
</gene>
<proteinExistence type="predicted"/>
<evidence type="ECO:0000313" key="7">
    <source>
        <dbReference type="Proteomes" id="UP000289340"/>
    </source>
</evidence>
<keyword evidence="7" id="KW-1185">Reference proteome</keyword>
<dbReference type="InterPro" id="IPR011043">
    <property type="entry name" value="Gal_Oxase/kelch_b-propeller"/>
</dbReference>
<evidence type="ECO:0000256" key="1">
    <source>
        <dbReference type="ARBA" id="ARBA00022729"/>
    </source>
</evidence>
<dbReference type="EMBL" id="KN662775">
    <property type="protein sequence ID" value="KHN13139.1"/>
    <property type="molecule type" value="Genomic_DNA"/>
</dbReference>